<evidence type="ECO:0000259" key="10">
    <source>
        <dbReference type="PROSITE" id="PS50853"/>
    </source>
</evidence>
<feature type="transmembrane region" description="Helical" evidence="8">
    <location>
        <begin position="354"/>
        <end position="376"/>
    </location>
</feature>
<evidence type="ECO:0000256" key="7">
    <source>
        <dbReference type="ARBA" id="ARBA00023180"/>
    </source>
</evidence>
<evidence type="ECO:0000256" key="5">
    <source>
        <dbReference type="ARBA" id="ARBA00023157"/>
    </source>
</evidence>
<evidence type="ECO:0000256" key="3">
    <source>
        <dbReference type="ARBA" id="ARBA00022989"/>
    </source>
</evidence>
<organism evidence="11 12">
    <name type="scientific">Holothuria leucospilota</name>
    <name type="common">Black long sea cucumber</name>
    <name type="synonym">Mertensiothuria leucospilota</name>
    <dbReference type="NCBI Taxonomy" id="206669"/>
    <lineage>
        <taxon>Eukaryota</taxon>
        <taxon>Metazoa</taxon>
        <taxon>Echinodermata</taxon>
        <taxon>Eleutherozoa</taxon>
        <taxon>Echinozoa</taxon>
        <taxon>Holothuroidea</taxon>
        <taxon>Aspidochirotacea</taxon>
        <taxon>Aspidochirotida</taxon>
        <taxon>Holothuriidae</taxon>
        <taxon>Holothuria</taxon>
    </lineage>
</organism>
<feature type="domain" description="Fibronectin type-III" evidence="10">
    <location>
        <begin position="246"/>
        <end position="343"/>
    </location>
</feature>
<keyword evidence="4 8" id="KW-0472">Membrane</keyword>
<proteinExistence type="predicted"/>
<dbReference type="SMART" id="SM00060">
    <property type="entry name" value="FN3"/>
    <property type="match status" value="2"/>
</dbReference>
<dbReference type="PROSITE" id="PS50853">
    <property type="entry name" value="FN3"/>
    <property type="match status" value="1"/>
</dbReference>
<comment type="caution">
    <text evidence="11">The sequence shown here is derived from an EMBL/GenBank/DDBJ whole genome shotgun (WGS) entry which is preliminary data.</text>
</comment>
<keyword evidence="5" id="KW-1015">Disulfide bond</keyword>
<keyword evidence="6" id="KW-0675">Receptor</keyword>
<dbReference type="Gene3D" id="2.60.40.10">
    <property type="entry name" value="Immunoglobulins"/>
    <property type="match status" value="2"/>
</dbReference>
<evidence type="ECO:0000256" key="9">
    <source>
        <dbReference type="SAM" id="SignalP"/>
    </source>
</evidence>
<dbReference type="PANTHER" id="PTHR23037">
    <property type="entry name" value="CYTOKINE RECEPTOR"/>
    <property type="match status" value="1"/>
</dbReference>
<keyword evidence="7" id="KW-0325">Glycoprotein</keyword>
<comment type="subcellular location">
    <subcellularLocation>
        <location evidence="1">Membrane</location>
        <topology evidence="1">Single-pass type I membrane protein</topology>
    </subcellularLocation>
</comment>
<dbReference type="InterPro" id="IPR003961">
    <property type="entry name" value="FN3_dom"/>
</dbReference>
<dbReference type="EMBL" id="JAIZAY010000006">
    <property type="protein sequence ID" value="KAJ8040971.1"/>
    <property type="molecule type" value="Genomic_DNA"/>
</dbReference>
<protein>
    <recommendedName>
        <fullName evidence="10">Fibronectin type-III domain-containing protein</fullName>
    </recommendedName>
</protein>
<dbReference type="GO" id="GO:0009897">
    <property type="term" value="C:external side of plasma membrane"/>
    <property type="evidence" value="ECO:0007669"/>
    <property type="project" value="TreeGrafter"/>
</dbReference>
<keyword evidence="2 8" id="KW-0812">Transmembrane</keyword>
<keyword evidence="9" id="KW-0732">Signal</keyword>
<feature type="chain" id="PRO_5040335485" description="Fibronectin type-III domain-containing protein" evidence="9">
    <location>
        <begin position="23"/>
        <end position="646"/>
    </location>
</feature>
<reference evidence="11" key="1">
    <citation type="submission" date="2021-10" db="EMBL/GenBank/DDBJ databases">
        <title>Tropical sea cucumber genome reveals ecological adaptation and Cuvierian tubules defense mechanism.</title>
        <authorList>
            <person name="Chen T."/>
        </authorList>
    </citation>
    <scope>NUCLEOTIDE SEQUENCE</scope>
    <source>
        <strain evidence="11">Nanhai2018</strain>
        <tissue evidence="11">Muscle</tissue>
    </source>
</reference>
<dbReference type="AlphaFoldDB" id="A0A9Q1CA98"/>
<evidence type="ECO:0000313" key="11">
    <source>
        <dbReference type="EMBL" id="KAJ8040971.1"/>
    </source>
</evidence>
<dbReference type="CDD" id="cd00063">
    <property type="entry name" value="FN3"/>
    <property type="match status" value="2"/>
</dbReference>
<evidence type="ECO:0000256" key="4">
    <source>
        <dbReference type="ARBA" id="ARBA00023136"/>
    </source>
</evidence>
<keyword evidence="3 8" id="KW-1133">Transmembrane helix</keyword>
<dbReference type="PANTHER" id="PTHR23037:SF35">
    <property type="entry name" value="FIBRONECTIN TYPE-III DOMAIN-CONTAINING PROTEIN"/>
    <property type="match status" value="1"/>
</dbReference>
<sequence>MDASSMLYTCLMVATLLEFASGRYLVDGFPVNLTCLSHVPFSIGTHSFQCKWLPPFNENMGNCSLYFRATDEVSWSFCESVAEWNLCNKVLPDEHVCEVARNHCMFEDIRMMLLCEDHAMNFTSSEFSTLDIVIPEPPTGLHLVATSKGEMNLSWEWPSGWHLDDLHNLQINVKYWQEVGGKQLGMNTIVIQQPSHDILPWDLSGLEYSYVNTCVQMSAVYKSSGHSSNWSAIACNRTQMERPIGKPENITARTLHHDEERGTRNVNVSWTAIPETKQGGPQLYYEVKIDLFERQAVYNVSECFYEFKELNTTDVYHIHVTACNVVGRSTTHEIYVLDRLENPTKVSATSRNGMIIGVILFLTVIIIVIISSLLVLKRKLNSGSDIEWKLNVKVSDKSVSDLDIFKVLDKSVSDLDIFKVLDKSDLSQGNVFETEKEVFDKLWEKKELNNNENIQSGDGIEGKLFQEEEYQPFIIVKNGWTANSQCKILQASNTGYVGAGGKDMSGGKRDADMKSEYVSDGKVAGDLKSACVFVGKLDVDLKCGYVSDGKRDTDLKSEYVSDGKVAVDLKPEYVSDGKVAVGLKSEYVSDGKVGLKSEYVPDGNMSVDLKSEYVSDDKMAVGLKYVDGNSSCKHVAGDLEHPYIQL</sequence>
<name>A0A9Q1CA98_HOLLE</name>
<dbReference type="Proteomes" id="UP001152320">
    <property type="component" value="Chromosome 6"/>
</dbReference>
<dbReference type="InterPro" id="IPR013783">
    <property type="entry name" value="Ig-like_fold"/>
</dbReference>
<dbReference type="SUPFAM" id="SSF49265">
    <property type="entry name" value="Fibronectin type III"/>
    <property type="match status" value="1"/>
</dbReference>
<evidence type="ECO:0000256" key="2">
    <source>
        <dbReference type="ARBA" id="ARBA00022692"/>
    </source>
</evidence>
<accession>A0A9Q1CA98</accession>
<evidence type="ECO:0000256" key="8">
    <source>
        <dbReference type="SAM" id="Phobius"/>
    </source>
</evidence>
<keyword evidence="12" id="KW-1185">Reference proteome</keyword>
<dbReference type="InterPro" id="IPR036116">
    <property type="entry name" value="FN3_sf"/>
</dbReference>
<feature type="signal peptide" evidence="9">
    <location>
        <begin position="1"/>
        <end position="22"/>
    </location>
</feature>
<evidence type="ECO:0000313" key="12">
    <source>
        <dbReference type="Proteomes" id="UP001152320"/>
    </source>
</evidence>
<dbReference type="GO" id="GO:0004896">
    <property type="term" value="F:cytokine receptor activity"/>
    <property type="evidence" value="ECO:0007669"/>
    <property type="project" value="TreeGrafter"/>
</dbReference>
<gene>
    <name evidence="11" type="ORF">HOLleu_15436</name>
</gene>
<evidence type="ECO:0000256" key="1">
    <source>
        <dbReference type="ARBA" id="ARBA00004479"/>
    </source>
</evidence>
<evidence type="ECO:0000256" key="6">
    <source>
        <dbReference type="ARBA" id="ARBA00023170"/>
    </source>
</evidence>